<dbReference type="InterPro" id="IPR013159">
    <property type="entry name" value="DnaA_C"/>
</dbReference>
<dbReference type="RefSeq" id="WP_013215123.1">
    <property type="nucleotide sequence ID" value="NC_014313.1"/>
</dbReference>
<evidence type="ECO:0000313" key="2">
    <source>
        <dbReference type="EMBL" id="ADJ22908.1"/>
    </source>
</evidence>
<dbReference type="Pfam" id="PF08299">
    <property type="entry name" value="Bac_DnaA_C"/>
    <property type="match status" value="1"/>
</dbReference>
<name>D8JVL9_HYPDA</name>
<evidence type="ECO:0000313" key="3">
    <source>
        <dbReference type="Proteomes" id="UP000002033"/>
    </source>
</evidence>
<organism evidence="2 3">
    <name type="scientific">Hyphomicrobium denitrificans (strain ATCC 51888 / DSM 1869 / NCIMB 11706 / TK 0415)</name>
    <dbReference type="NCBI Taxonomy" id="582899"/>
    <lineage>
        <taxon>Bacteria</taxon>
        <taxon>Pseudomonadati</taxon>
        <taxon>Pseudomonadota</taxon>
        <taxon>Alphaproteobacteria</taxon>
        <taxon>Hyphomicrobiales</taxon>
        <taxon>Hyphomicrobiaceae</taxon>
        <taxon>Hyphomicrobium</taxon>
    </lineage>
</organism>
<reference evidence="3" key="1">
    <citation type="journal article" date="2011" name="J. Bacteriol.">
        <title>Genome sequences of eight morphologically diverse alphaproteobacteria.</title>
        <authorList>
            <consortium name="US DOE Joint Genome Institute"/>
            <person name="Brown P.J."/>
            <person name="Kysela D.T."/>
            <person name="Buechlein A."/>
            <person name="Hemmerich C."/>
            <person name="Brun Y.V."/>
        </authorList>
    </citation>
    <scope>NUCLEOTIDE SEQUENCE [LARGE SCALE GENOMIC DNA]</scope>
    <source>
        <strain evidence="3">ATCC 51888 / DSM 1869 / NCIB 11706 / TK 0415</strain>
    </source>
</reference>
<dbReference type="GO" id="GO:0006275">
    <property type="term" value="P:regulation of DNA replication"/>
    <property type="evidence" value="ECO:0007669"/>
    <property type="project" value="InterPro"/>
</dbReference>
<dbReference type="OrthoDB" id="8480222at2"/>
<dbReference type="Proteomes" id="UP000002033">
    <property type="component" value="Chromosome"/>
</dbReference>
<feature type="domain" description="Chromosomal replication initiator DnaA C-terminal" evidence="1">
    <location>
        <begin position="34"/>
        <end position="100"/>
    </location>
</feature>
<dbReference type="AlphaFoldDB" id="D8JVL9"/>
<dbReference type="KEGG" id="hdn:Hden_1094"/>
<dbReference type="GO" id="GO:0043565">
    <property type="term" value="F:sequence-specific DNA binding"/>
    <property type="evidence" value="ECO:0007669"/>
    <property type="project" value="InterPro"/>
</dbReference>
<dbReference type="STRING" id="582899.Hden_1094"/>
<accession>D8JVL9</accession>
<dbReference type="eggNOG" id="COG0593">
    <property type="taxonomic scope" value="Bacteria"/>
</dbReference>
<gene>
    <name evidence="2" type="ordered locus">Hden_1094</name>
</gene>
<dbReference type="EMBL" id="CP002083">
    <property type="protein sequence ID" value="ADJ22908.1"/>
    <property type="molecule type" value="Genomic_DNA"/>
</dbReference>
<dbReference type="HOGENOM" id="CLU_1784254_0_0_5"/>
<dbReference type="GO" id="GO:0006270">
    <property type="term" value="P:DNA replication initiation"/>
    <property type="evidence" value="ECO:0007669"/>
    <property type="project" value="InterPro"/>
</dbReference>
<proteinExistence type="predicted"/>
<keyword evidence="3" id="KW-1185">Reference proteome</keyword>
<evidence type="ECO:0000259" key="1">
    <source>
        <dbReference type="SMART" id="SM00760"/>
    </source>
</evidence>
<dbReference type="GO" id="GO:0005524">
    <property type="term" value="F:ATP binding"/>
    <property type="evidence" value="ECO:0007669"/>
    <property type="project" value="InterPro"/>
</dbReference>
<dbReference type="SUPFAM" id="SSF48295">
    <property type="entry name" value="TrpR-like"/>
    <property type="match status" value="1"/>
</dbReference>
<dbReference type="CDD" id="cd06571">
    <property type="entry name" value="Bac_DnaA_C"/>
    <property type="match status" value="1"/>
</dbReference>
<dbReference type="Gene3D" id="1.10.1750.10">
    <property type="match status" value="1"/>
</dbReference>
<dbReference type="InterPro" id="IPR010921">
    <property type="entry name" value="Trp_repressor/repl_initiator"/>
</dbReference>
<sequence>MLEVSRSLALKTRPRGPAFSDALEEQHYRQARLALDLAMSSVFGVESGALWHGTRGAKGIASARQIAMYLAHVSCGMTLTDVGTMFGRDRTTVSYGCLKVEYRRDDPILDRTLDLLGWALPTLVMRAEKRRPH</sequence>
<dbReference type="SMART" id="SM00760">
    <property type="entry name" value="Bac_DnaA_C"/>
    <property type="match status" value="1"/>
</dbReference>
<protein>
    <submittedName>
        <fullName evidence="2">Chromosomal replication initiator DnaA domain protein</fullName>
    </submittedName>
</protein>